<dbReference type="SUPFAM" id="SSF55874">
    <property type="entry name" value="ATPase domain of HSP90 chaperone/DNA topoisomerase II/histidine kinase"/>
    <property type="match status" value="1"/>
</dbReference>
<dbReference type="InterPro" id="IPR036097">
    <property type="entry name" value="HisK_dim/P_sf"/>
</dbReference>
<keyword evidence="13" id="KW-1185">Reference proteome</keyword>
<dbReference type="InterPro" id="IPR036890">
    <property type="entry name" value="HATPase_C_sf"/>
</dbReference>
<proteinExistence type="predicted"/>
<organism evidence="12 13">
    <name type="scientific">Extibacter muris</name>
    <dbReference type="NCBI Taxonomy" id="1796622"/>
    <lineage>
        <taxon>Bacteria</taxon>
        <taxon>Bacillati</taxon>
        <taxon>Bacillota</taxon>
        <taxon>Clostridia</taxon>
        <taxon>Lachnospirales</taxon>
        <taxon>Lachnospiraceae</taxon>
        <taxon>Extibacter</taxon>
    </lineage>
</organism>
<comment type="caution">
    <text evidence="12">The sequence shown here is derived from an EMBL/GenBank/DDBJ whole genome shotgun (WGS) entry which is preliminary data.</text>
</comment>
<evidence type="ECO:0000256" key="2">
    <source>
        <dbReference type="ARBA" id="ARBA00012438"/>
    </source>
</evidence>
<feature type="domain" description="Histidine kinase" evidence="11">
    <location>
        <begin position="331"/>
        <end position="545"/>
    </location>
</feature>
<evidence type="ECO:0000313" key="12">
    <source>
        <dbReference type="EMBL" id="TDA22012.1"/>
    </source>
</evidence>
<dbReference type="PRINTS" id="PR00344">
    <property type="entry name" value="BCTRLSENSOR"/>
</dbReference>
<dbReference type="InterPro" id="IPR005467">
    <property type="entry name" value="His_kinase_dom"/>
</dbReference>
<evidence type="ECO:0000256" key="4">
    <source>
        <dbReference type="ARBA" id="ARBA00022679"/>
    </source>
</evidence>
<evidence type="ECO:0000313" key="13">
    <source>
        <dbReference type="Proteomes" id="UP000295710"/>
    </source>
</evidence>
<dbReference type="InterPro" id="IPR004358">
    <property type="entry name" value="Sig_transdc_His_kin-like_C"/>
</dbReference>
<evidence type="ECO:0000256" key="10">
    <source>
        <dbReference type="SAM" id="Phobius"/>
    </source>
</evidence>
<keyword evidence="4" id="KW-0808">Transferase</keyword>
<evidence type="ECO:0000256" key="5">
    <source>
        <dbReference type="ARBA" id="ARBA00022741"/>
    </source>
</evidence>
<dbReference type="Gene3D" id="3.30.565.10">
    <property type="entry name" value="Histidine kinase-like ATPase, C-terminal domain"/>
    <property type="match status" value="1"/>
</dbReference>
<sequence length="550" mass="61514">MKTSMKSRRVQTSITAVGALLILVIAFICYRTVKETIVNNEKENMISIARVSARSLEAGFRAKSNLVYAALSGDMDNVEAIEQNMLKTGEKSRYIPQADAGSLKKWEKEACDEAAVQPGEVIAGPVRHLDEGYYALYLTKAVYIGKSLAGYVQVELNLDEVYEEEQALSNLKLGNGGYCVVKDRNGITVMSGDGGKEEELSVSEYKETDCEMVWSYQVRGGTPERTRRLIAYDTAEFEGEPFRLCVVESYDGIVEPIDRIALYLAVLGLVLLLWISLFISRLVQQRRKEEKLKMELQHEKELNEANEALRNQENLMQKYNHSKTMAVLTGAIAHEFNNLMTPVVLYSELLIENETVQREMPDETAELSATAKRCEDLARQLLDYSRQGRAEKVLSVYNATFAVENSVCMVERLVPDNITLRTAVCRTKYYVRGQVGALNQIILNLAANAIHAIGERRGTIGIQFGLSTEDERMARLVVEDDGGGIPVAVRQHIFEPFFTTKCEEGGNGIGLTVVKRLTEEHGGSIRVKSEEGKGTVFMMDFPWVRNELGV</sequence>
<keyword evidence="3" id="KW-0597">Phosphoprotein</keyword>
<evidence type="ECO:0000256" key="1">
    <source>
        <dbReference type="ARBA" id="ARBA00000085"/>
    </source>
</evidence>
<dbReference type="SUPFAM" id="SSF47384">
    <property type="entry name" value="Homodimeric domain of signal transducing histidine kinase"/>
    <property type="match status" value="1"/>
</dbReference>
<feature type="coiled-coil region" evidence="9">
    <location>
        <begin position="279"/>
        <end position="322"/>
    </location>
</feature>
<keyword evidence="6 12" id="KW-0418">Kinase</keyword>
<dbReference type="InterPro" id="IPR003661">
    <property type="entry name" value="HisK_dim/P_dom"/>
</dbReference>
<evidence type="ECO:0000256" key="3">
    <source>
        <dbReference type="ARBA" id="ARBA00022553"/>
    </source>
</evidence>
<keyword evidence="10" id="KW-0472">Membrane</keyword>
<comment type="catalytic activity">
    <reaction evidence="1">
        <text>ATP + protein L-histidine = ADP + protein N-phospho-L-histidine.</text>
        <dbReference type="EC" id="2.7.13.3"/>
    </reaction>
</comment>
<accession>A0A4R4FED7</accession>
<evidence type="ECO:0000256" key="7">
    <source>
        <dbReference type="ARBA" id="ARBA00022840"/>
    </source>
</evidence>
<dbReference type="PANTHER" id="PTHR43065:SF46">
    <property type="entry name" value="C4-DICARBOXYLATE TRANSPORT SENSOR PROTEIN DCTB"/>
    <property type="match status" value="1"/>
</dbReference>
<evidence type="ECO:0000256" key="8">
    <source>
        <dbReference type="ARBA" id="ARBA00023012"/>
    </source>
</evidence>
<gene>
    <name evidence="12" type="ORF">E1963_08660</name>
</gene>
<reference evidence="12 13" key="1">
    <citation type="journal article" date="2016" name="Nat. Microbiol.">
        <title>The Mouse Intestinal Bacterial Collection (miBC) provides host-specific insight into cultured diversity and functional potential of the gut microbiota.</title>
        <authorList>
            <person name="Lagkouvardos I."/>
            <person name="Pukall R."/>
            <person name="Abt B."/>
            <person name="Foesel B.U."/>
            <person name="Meier-Kolthoff J.P."/>
            <person name="Kumar N."/>
            <person name="Bresciani A."/>
            <person name="Martinez I."/>
            <person name="Just S."/>
            <person name="Ziegler C."/>
            <person name="Brugiroux S."/>
            <person name="Garzetti D."/>
            <person name="Wenning M."/>
            <person name="Bui T.P."/>
            <person name="Wang J."/>
            <person name="Hugenholtz F."/>
            <person name="Plugge C.M."/>
            <person name="Peterson D.A."/>
            <person name="Hornef M.W."/>
            <person name="Baines J.F."/>
            <person name="Smidt H."/>
            <person name="Walter J."/>
            <person name="Kristiansen K."/>
            <person name="Nielsen H.B."/>
            <person name="Haller D."/>
            <person name="Overmann J."/>
            <person name="Stecher B."/>
            <person name="Clavel T."/>
        </authorList>
    </citation>
    <scope>NUCLEOTIDE SEQUENCE [LARGE SCALE GENOMIC DNA]</scope>
    <source>
        <strain evidence="12 13">DSM 28560</strain>
    </source>
</reference>
<feature type="transmembrane region" description="Helical" evidence="10">
    <location>
        <begin position="260"/>
        <end position="283"/>
    </location>
</feature>
<dbReference type="SMART" id="SM00388">
    <property type="entry name" value="HisKA"/>
    <property type="match status" value="1"/>
</dbReference>
<evidence type="ECO:0000256" key="9">
    <source>
        <dbReference type="SAM" id="Coils"/>
    </source>
</evidence>
<keyword evidence="7" id="KW-0067">ATP-binding</keyword>
<dbReference type="EC" id="2.7.13.3" evidence="2"/>
<keyword evidence="10" id="KW-1133">Transmembrane helix</keyword>
<dbReference type="Pfam" id="PF02518">
    <property type="entry name" value="HATPase_c"/>
    <property type="match status" value="1"/>
</dbReference>
<dbReference type="GO" id="GO:0000155">
    <property type="term" value="F:phosphorelay sensor kinase activity"/>
    <property type="evidence" value="ECO:0007669"/>
    <property type="project" value="InterPro"/>
</dbReference>
<keyword evidence="9" id="KW-0175">Coiled coil</keyword>
<dbReference type="InterPro" id="IPR003594">
    <property type="entry name" value="HATPase_dom"/>
</dbReference>
<dbReference type="Proteomes" id="UP000295710">
    <property type="component" value="Unassembled WGS sequence"/>
</dbReference>
<evidence type="ECO:0000259" key="11">
    <source>
        <dbReference type="PROSITE" id="PS50109"/>
    </source>
</evidence>
<dbReference type="CDD" id="cd00082">
    <property type="entry name" value="HisKA"/>
    <property type="match status" value="1"/>
</dbReference>
<dbReference type="Gene3D" id="1.10.287.130">
    <property type="match status" value="1"/>
</dbReference>
<keyword evidence="10" id="KW-0812">Transmembrane</keyword>
<feature type="transmembrane region" description="Helical" evidence="10">
    <location>
        <begin position="12"/>
        <end position="33"/>
    </location>
</feature>
<dbReference type="PANTHER" id="PTHR43065">
    <property type="entry name" value="SENSOR HISTIDINE KINASE"/>
    <property type="match status" value="1"/>
</dbReference>
<dbReference type="GO" id="GO:0005524">
    <property type="term" value="F:ATP binding"/>
    <property type="evidence" value="ECO:0007669"/>
    <property type="project" value="UniProtKB-KW"/>
</dbReference>
<evidence type="ECO:0000256" key="6">
    <source>
        <dbReference type="ARBA" id="ARBA00022777"/>
    </source>
</evidence>
<dbReference type="PROSITE" id="PS50109">
    <property type="entry name" value="HIS_KIN"/>
    <property type="match status" value="1"/>
</dbReference>
<dbReference type="EMBL" id="SMMX01000006">
    <property type="protein sequence ID" value="TDA22012.1"/>
    <property type="molecule type" value="Genomic_DNA"/>
</dbReference>
<keyword evidence="8" id="KW-0902">Two-component regulatory system</keyword>
<dbReference type="CDD" id="cd00075">
    <property type="entry name" value="HATPase"/>
    <property type="match status" value="1"/>
</dbReference>
<dbReference type="AlphaFoldDB" id="A0A4R4FED7"/>
<protein>
    <recommendedName>
        <fullName evidence="2">histidine kinase</fullName>
        <ecNumber evidence="2">2.7.13.3</ecNumber>
    </recommendedName>
</protein>
<dbReference type="SMART" id="SM00387">
    <property type="entry name" value="HATPase_c"/>
    <property type="match status" value="1"/>
</dbReference>
<keyword evidence="5" id="KW-0547">Nucleotide-binding</keyword>
<name>A0A4R4FED7_9FIRM</name>